<reference evidence="3" key="1">
    <citation type="submission" date="2017-09" db="EMBL/GenBank/DDBJ databases">
        <title>Depth-based differentiation of microbial function through sediment-hosted aquifers and enrichment of novel symbionts in the deep terrestrial subsurface.</title>
        <authorList>
            <person name="Probst A.J."/>
            <person name="Ladd B."/>
            <person name="Jarett J.K."/>
            <person name="Geller-Mcgrath D.E."/>
            <person name="Sieber C.M.K."/>
            <person name="Emerson J.B."/>
            <person name="Anantharaman K."/>
            <person name="Thomas B.C."/>
            <person name="Malmstrom R."/>
            <person name="Stieglmeier M."/>
            <person name="Klingl A."/>
            <person name="Woyke T."/>
            <person name="Ryan C.M."/>
            <person name="Banfield J.F."/>
        </authorList>
    </citation>
    <scope>NUCLEOTIDE SEQUENCE [LARGE SCALE GENOMIC DNA]</scope>
</reference>
<dbReference type="InterPro" id="IPR027485">
    <property type="entry name" value="AMMECR1_N"/>
</dbReference>
<protein>
    <submittedName>
        <fullName evidence="2">AmmeMemoRadiSam system protein A</fullName>
    </submittedName>
</protein>
<dbReference type="Proteomes" id="UP000231071">
    <property type="component" value="Unassembled WGS sequence"/>
</dbReference>
<dbReference type="Gene3D" id="3.30.700.20">
    <property type="entry name" value="Hypothetical protein ph0010, domain 1"/>
    <property type="match status" value="1"/>
</dbReference>
<name>A0A2M7UJQ0_9BACT</name>
<dbReference type="Pfam" id="PF01871">
    <property type="entry name" value="AMMECR1"/>
    <property type="match status" value="1"/>
</dbReference>
<proteinExistence type="predicted"/>
<dbReference type="NCBIfam" id="TIGR04335">
    <property type="entry name" value="AmmeMemoSam_A"/>
    <property type="match status" value="1"/>
</dbReference>
<dbReference type="SUPFAM" id="SSF143447">
    <property type="entry name" value="AMMECR1-like"/>
    <property type="match status" value="1"/>
</dbReference>
<dbReference type="PANTHER" id="PTHR13016:SF0">
    <property type="entry name" value="AMME SYNDROME CANDIDATE GENE 1 PROTEIN"/>
    <property type="match status" value="1"/>
</dbReference>
<evidence type="ECO:0000313" key="2">
    <source>
        <dbReference type="EMBL" id="PIZ71420.1"/>
    </source>
</evidence>
<sequence>MDSFVSLAQKVIENYIKNRVVIQAPRNLASEFYKRRAGVFVTIYNKKDLRGCIGTFLPTKENIALEIIDNAISACSRDYRFMPITEKELPALNYEVSILSEPCPIKDLKKHNPKKHGIIVSTSDGRRGLLLPDLETIDTTEQQIIIASQKGGIDPFKDKIQLDEFTVEKHR</sequence>
<organism evidence="2 3">
    <name type="scientific">Candidatus Portnoybacteria bacterium CG_4_10_14_0_2_um_filter_39_11</name>
    <dbReference type="NCBI Taxonomy" id="1974797"/>
    <lineage>
        <taxon>Bacteria</taxon>
        <taxon>Candidatus Portnoyibacteriota</taxon>
    </lineage>
</organism>
<dbReference type="PROSITE" id="PS51112">
    <property type="entry name" value="AMMECR1"/>
    <property type="match status" value="1"/>
</dbReference>
<comment type="caution">
    <text evidence="2">The sequence shown here is derived from an EMBL/GenBank/DDBJ whole genome shotgun (WGS) entry which is preliminary data.</text>
</comment>
<dbReference type="InterPro" id="IPR036071">
    <property type="entry name" value="AMMECR1_dom_sf"/>
</dbReference>
<dbReference type="InterPro" id="IPR023473">
    <property type="entry name" value="AMMECR1"/>
</dbReference>
<gene>
    <name evidence="2" type="primary">amrA</name>
    <name evidence="2" type="ORF">COY09_00735</name>
</gene>
<dbReference type="AlphaFoldDB" id="A0A2M7UJQ0"/>
<evidence type="ECO:0000313" key="3">
    <source>
        <dbReference type="Proteomes" id="UP000231071"/>
    </source>
</evidence>
<dbReference type="InterPro" id="IPR002733">
    <property type="entry name" value="AMMECR1_domain"/>
</dbReference>
<evidence type="ECO:0000259" key="1">
    <source>
        <dbReference type="PROSITE" id="PS51112"/>
    </source>
</evidence>
<dbReference type="InterPro" id="IPR027623">
    <property type="entry name" value="AmmeMemoSam_A"/>
</dbReference>
<accession>A0A2M7UJQ0</accession>
<dbReference type="PANTHER" id="PTHR13016">
    <property type="entry name" value="AMMECR1 HOMOLOG"/>
    <property type="match status" value="1"/>
</dbReference>
<dbReference type="EMBL" id="PFOI01000014">
    <property type="protein sequence ID" value="PIZ71420.1"/>
    <property type="molecule type" value="Genomic_DNA"/>
</dbReference>
<feature type="domain" description="AMMECR1" evidence="1">
    <location>
        <begin position="1"/>
        <end position="171"/>
    </location>
</feature>